<dbReference type="PANTHER" id="PTHR43820:SF4">
    <property type="entry name" value="HIGH-AFFINITY BRANCHED-CHAIN AMINO ACID TRANSPORT ATP-BINDING PROTEIN LIVF"/>
    <property type="match status" value="1"/>
</dbReference>
<dbReference type="OrthoDB" id="9776369at2"/>
<protein>
    <submittedName>
        <fullName evidence="8">Amino acid/amide ABC transporter ATP-binding protein 1 (HAAT family) /amino acid/amide ABC transporter ATP-binding protein 2 (HAAT family)</fullName>
    </submittedName>
</protein>
<dbReference type="InterPro" id="IPR027417">
    <property type="entry name" value="P-loop_NTPase"/>
</dbReference>
<keyword evidence="9" id="KW-1185">Reference proteome</keyword>
<dbReference type="Pfam" id="PF12399">
    <property type="entry name" value="BCA_ABC_TP_C"/>
    <property type="match status" value="1"/>
</dbReference>
<dbReference type="FunFam" id="3.40.50.300:FF:000421">
    <property type="entry name" value="Branched-chain amino acid ABC transporter ATP-binding protein"/>
    <property type="match status" value="1"/>
</dbReference>
<evidence type="ECO:0000256" key="1">
    <source>
        <dbReference type="ARBA" id="ARBA00005417"/>
    </source>
</evidence>
<dbReference type="CDD" id="cd03224">
    <property type="entry name" value="ABC_TM1139_LivF_branched"/>
    <property type="match status" value="1"/>
</dbReference>
<dbReference type="Gene3D" id="3.40.50.300">
    <property type="entry name" value="P-loop containing nucleotide triphosphate hydrolases"/>
    <property type="match status" value="2"/>
</dbReference>
<dbReference type="RefSeq" id="WP_130358606.1">
    <property type="nucleotide sequence ID" value="NZ_SGXC01000002.1"/>
</dbReference>
<keyword evidence="3" id="KW-1003">Cell membrane</keyword>
<evidence type="ECO:0000256" key="6">
    <source>
        <dbReference type="ARBA" id="ARBA00022970"/>
    </source>
</evidence>
<reference evidence="8 9" key="1">
    <citation type="submission" date="2019-02" db="EMBL/GenBank/DDBJ databases">
        <title>Genomic Encyclopedia of Type Strains, Phase IV (KMG-IV): sequencing the most valuable type-strain genomes for metagenomic binning, comparative biology and taxonomic classification.</title>
        <authorList>
            <person name="Goeker M."/>
        </authorList>
    </citation>
    <scope>NUCLEOTIDE SEQUENCE [LARGE SCALE GENOMIC DNA]</scope>
    <source>
        <strain evidence="8 9">K24</strain>
    </source>
</reference>
<evidence type="ECO:0000259" key="7">
    <source>
        <dbReference type="PROSITE" id="PS50893"/>
    </source>
</evidence>
<gene>
    <name evidence="8" type="ORF">EV675_3628</name>
</gene>
<dbReference type="GO" id="GO:0016887">
    <property type="term" value="F:ATP hydrolysis activity"/>
    <property type="evidence" value="ECO:0007669"/>
    <property type="project" value="InterPro"/>
</dbReference>
<keyword evidence="6" id="KW-0029">Amino-acid transport</keyword>
<dbReference type="SUPFAM" id="SSF52540">
    <property type="entry name" value="P-loop containing nucleoside triphosphate hydrolases"/>
    <property type="match status" value="2"/>
</dbReference>
<dbReference type="SMART" id="SM00382">
    <property type="entry name" value="AAA"/>
    <property type="match status" value="2"/>
</dbReference>
<dbReference type="PANTHER" id="PTHR43820">
    <property type="entry name" value="HIGH-AFFINITY BRANCHED-CHAIN AMINO ACID TRANSPORT ATP-BINDING PROTEIN LIVF"/>
    <property type="match status" value="1"/>
</dbReference>
<sequence>MTQTPSPLLEVEDVAIRFGGLQALDAVSFDVRRGEILALIGPNGAGKSTLLNVISGTLRPDRGRVRFKGEDVTGLPDHEINARGLARTFQAAEILAGLTVRENVMAAGVRGARSGFAAGLIGLGWKTGNAADLPGLAARHLEAVGLASMADASASQLTAGQQRLLAVARALASGAELLYLDEPGAGLNGAEKDMLAEAILNIRGRGITVVFVEHDLAFVGKLAERIVVLHHGRVLARGEAAEVRADPRVVAAYLGNTEIPEGMRGAAPSGQARTALVLENLSVRYGALEALVDVSLHVREGEIVSLIGANGAGKSTLLKAIVGQVRPLAGRLVFEQRDLSRVAPELRAGLGIALAPEGRSLFPSLSVEENLMMGFYPRMRRAGVLQLLAPRRETAEAMRGTMEEVTTLFPRLAERLHQPAGTLSGGEGQMLAIGRALMSGPRLLMLDEPSFGLAPQVAREILESLPRLTERGLSILLIEQNARAALQVSDRGYVLVNGRLAAEDSSANLLRRDDIGDAYLGWNGEKRRLSA</sequence>
<keyword evidence="5 8" id="KW-0067">ATP-binding</keyword>
<name>A0A4Q7NDG5_9BURK</name>
<dbReference type="EMBL" id="SGXC01000002">
    <property type="protein sequence ID" value="RZS81015.1"/>
    <property type="molecule type" value="Genomic_DNA"/>
</dbReference>
<feature type="domain" description="ABC transporter" evidence="7">
    <location>
        <begin position="276"/>
        <end position="522"/>
    </location>
</feature>
<evidence type="ECO:0000256" key="5">
    <source>
        <dbReference type="ARBA" id="ARBA00022840"/>
    </source>
</evidence>
<dbReference type="InterPro" id="IPR052156">
    <property type="entry name" value="BCAA_Transport_ATP-bd_LivF"/>
</dbReference>
<dbReference type="CDD" id="cd03219">
    <property type="entry name" value="ABC_Mj1267_LivG_branched"/>
    <property type="match status" value="1"/>
</dbReference>
<comment type="similarity">
    <text evidence="1">Belongs to the ABC transporter superfamily.</text>
</comment>
<evidence type="ECO:0000256" key="4">
    <source>
        <dbReference type="ARBA" id="ARBA00022741"/>
    </source>
</evidence>
<proteinExistence type="inferred from homology"/>
<evidence type="ECO:0000313" key="8">
    <source>
        <dbReference type="EMBL" id="RZS81015.1"/>
    </source>
</evidence>
<organism evidence="8 9">
    <name type="scientific">Pigmentiphaga kullae</name>
    <dbReference type="NCBI Taxonomy" id="151784"/>
    <lineage>
        <taxon>Bacteria</taxon>
        <taxon>Pseudomonadati</taxon>
        <taxon>Pseudomonadota</taxon>
        <taxon>Betaproteobacteria</taxon>
        <taxon>Burkholderiales</taxon>
        <taxon>Alcaligenaceae</taxon>
        <taxon>Pigmentiphaga</taxon>
    </lineage>
</organism>
<evidence type="ECO:0000256" key="2">
    <source>
        <dbReference type="ARBA" id="ARBA00022448"/>
    </source>
</evidence>
<dbReference type="AlphaFoldDB" id="A0A4Q7NDG5"/>
<dbReference type="Proteomes" id="UP000292445">
    <property type="component" value="Unassembled WGS sequence"/>
</dbReference>
<dbReference type="GO" id="GO:0005524">
    <property type="term" value="F:ATP binding"/>
    <property type="evidence" value="ECO:0007669"/>
    <property type="project" value="UniProtKB-KW"/>
</dbReference>
<dbReference type="InterPro" id="IPR003593">
    <property type="entry name" value="AAA+_ATPase"/>
</dbReference>
<evidence type="ECO:0000256" key="3">
    <source>
        <dbReference type="ARBA" id="ARBA00022475"/>
    </source>
</evidence>
<dbReference type="GO" id="GO:0015807">
    <property type="term" value="P:L-amino acid transport"/>
    <property type="evidence" value="ECO:0007669"/>
    <property type="project" value="TreeGrafter"/>
</dbReference>
<keyword evidence="2" id="KW-0813">Transport</keyword>
<keyword evidence="4" id="KW-0547">Nucleotide-binding</keyword>
<evidence type="ECO:0000313" key="9">
    <source>
        <dbReference type="Proteomes" id="UP000292445"/>
    </source>
</evidence>
<dbReference type="GO" id="GO:0015658">
    <property type="term" value="F:branched-chain amino acid transmembrane transporter activity"/>
    <property type="evidence" value="ECO:0007669"/>
    <property type="project" value="TreeGrafter"/>
</dbReference>
<comment type="caution">
    <text evidence="8">The sequence shown here is derived from an EMBL/GenBank/DDBJ whole genome shotgun (WGS) entry which is preliminary data.</text>
</comment>
<accession>A0A4Q7NDG5</accession>
<feature type="domain" description="ABC transporter" evidence="7">
    <location>
        <begin position="9"/>
        <end position="256"/>
    </location>
</feature>
<dbReference type="InterPro" id="IPR032823">
    <property type="entry name" value="BCA_ABC_TP_C"/>
</dbReference>
<dbReference type="PROSITE" id="PS50893">
    <property type="entry name" value="ABC_TRANSPORTER_2"/>
    <property type="match status" value="2"/>
</dbReference>
<dbReference type="InterPro" id="IPR003439">
    <property type="entry name" value="ABC_transporter-like_ATP-bd"/>
</dbReference>
<keyword evidence="3" id="KW-0472">Membrane</keyword>
<dbReference type="Pfam" id="PF00005">
    <property type="entry name" value="ABC_tran"/>
    <property type="match status" value="2"/>
</dbReference>